<sequence length="69" mass="7838">MERTLSITQFFDVSISTHIPKTKEILRIQTGQCGINGKLWEVVSDEYGMEATASYNEDLEPGNMDRLKT</sequence>
<proteinExistence type="predicted"/>
<accession>U5CXT4</accession>
<name>U5CXT4_AMBTC</name>
<dbReference type="HOGENOM" id="CLU_2779238_0_0_1"/>
<evidence type="ECO:0000313" key="2">
    <source>
        <dbReference type="Proteomes" id="UP000017836"/>
    </source>
</evidence>
<gene>
    <name evidence="1" type="ORF">AMTR_s00054p00066380</name>
</gene>
<reference evidence="2" key="1">
    <citation type="journal article" date="2013" name="Science">
        <title>The Amborella genome and the evolution of flowering plants.</title>
        <authorList>
            <consortium name="Amborella Genome Project"/>
        </authorList>
    </citation>
    <scope>NUCLEOTIDE SEQUENCE [LARGE SCALE GENOMIC DNA]</scope>
</reference>
<protein>
    <submittedName>
        <fullName evidence="1">Uncharacterized protein</fullName>
    </submittedName>
</protein>
<organism evidence="1 2">
    <name type="scientific">Amborella trichopoda</name>
    <dbReference type="NCBI Taxonomy" id="13333"/>
    <lineage>
        <taxon>Eukaryota</taxon>
        <taxon>Viridiplantae</taxon>
        <taxon>Streptophyta</taxon>
        <taxon>Embryophyta</taxon>
        <taxon>Tracheophyta</taxon>
        <taxon>Spermatophyta</taxon>
        <taxon>Magnoliopsida</taxon>
        <taxon>Amborellales</taxon>
        <taxon>Amborellaceae</taxon>
        <taxon>Amborella</taxon>
    </lineage>
</organism>
<dbReference type="AlphaFoldDB" id="U5CXT4"/>
<evidence type="ECO:0000313" key="1">
    <source>
        <dbReference type="EMBL" id="ERN18136.1"/>
    </source>
</evidence>
<dbReference type="Gramene" id="ERN18136">
    <property type="protein sequence ID" value="ERN18136"/>
    <property type="gene ID" value="AMTR_s00054p00066380"/>
</dbReference>
<dbReference type="Proteomes" id="UP000017836">
    <property type="component" value="Unassembled WGS sequence"/>
</dbReference>
<keyword evidence="2" id="KW-1185">Reference proteome</keyword>
<dbReference type="STRING" id="13333.U5CXT4"/>
<dbReference type="EMBL" id="KI392271">
    <property type="protein sequence ID" value="ERN18136.1"/>
    <property type="molecule type" value="Genomic_DNA"/>
</dbReference>